<dbReference type="EMBL" id="MEWR01000009">
    <property type="protein sequence ID" value="OGC82218.1"/>
    <property type="molecule type" value="Genomic_DNA"/>
</dbReference>
<protein>
    <submittedName>
        <fullName evidence="2">Cupin</fullName>
    </submittedName>
</protein>
<evidence type="ECO:0000313" key="2">
    <source>
        <dbReference type="EMBL" id="OGC82218.1"/>
    </source>
</evidence>
<dbReference type="PANTHER" id="PTHR43346:SF1">
    <property type="entry name" value="QUERCETIN 2,3-DIOXYGENASE-RELATED"/>
    <property type="match status" value="1"/>
</dbReference>
<reference evidence="2 3" key="1">
    <citation type="journal article" date="2016" name="Nat. Commun.">
        <title>Thousands of microbial genomes shed light on interconnected biogeochemical processes in an aquifer system.</title>
        <authorList>
            <person name="Anantharaman K."/>
            <person name="Brown C.T."/>
            <person name="Hug L.A."/>
            <person name="Sharon I."/>
            <person name="Castelle C.J."/>
            <person name="Probst A.J."/>
            <person name="Thomas B.C."/>
            <person name="Singh A."/>
            <person name="Wilkins M.J."/>
            <person name="Karaoz U."/>
            <person name="Brodie E.L."/>
            <person name="Williams K.H."/>
            <person name="Hubbard S.S."/>
            <person name="Banfield J.F."/>
        </authorList>
    </citation>
    <scope>NUCLEOTIDE SEQUENCE [LARGE SCALE GENOMIC DNA]</scope>
</reference>
<evidence type="ECO:0000313" key="3">
    <source>
        <dbReference type="Proteomes" id="UP000177614"/>
    </source>
</evidence>
<name>A0A1F4XKS5_9BACT</name>
<dbReference type="PANTHER" id="PTHR43346">
    <property type="entry name" value="LIGAND BINDING DOMAIN PROTEIN, PUTATIVE (AFU_ORTHOLOGUE AFUA_6G14370)-RELATED"/>
    <property type="match status" value="1"/>
</dbReference>
<organism evidence="2 3">
    <name type="scientific">Candidatus Abawacabacteria bacterium RBG_16_42_10</name>
    <dbReference type="NCBI Taxonomy" id="1817814"/>
    <lineage>
        <taxon>Bacteria</taxon>
        <taxon>Candidatus Abawacaibacteriota</taxon>
    </lineage>
</organism>
<dbReference type="Gene3D" id="2.60.120.10">
    <property type="entry name" value="Jelly Rolls"/>
    <property type="match status" value="1"/>
</dbReference>
<dbReference type="InterPro" id="IPR013096">
    <property type="entry name" value="Cupin_2"/>
</dbReference>
<comment type="caution">
    <text evidence="2">The sequence shown here is derived from an EMBL/GenBank/DDBJ whole genome shotgun (WGS) entry which is preliminary data.</text>
</comment>
<accession>A0A1F4XKS5</accession>
<dbReference type="Pfam" id="PF07883">
    <property type="entry name" value="Cupin_2"/>
    <property type="match status" value="1"/>
</dbReference>
<dbReference type="InterPro" id="IPR011051">
    <property type="entry name" value="RmlC_Cupin_sf"/>
</dbReference>
<dbReference type="InterPro" id="IPR014710">
    <property type="entry name" value="RmlC-like_jellyroll"/>
</dbReference>
<dbReference type="SUPFAM" id="SSF51182">
    <property type="entry name" value="RmlC-like cupins"/>
    <property type="match status" value="1"/>
</dbReference>
<proteinExistence type="predicted"/>
<evidence type="ECO:0000259" key="1">
    <source>
        <dbReference type="Pfam" id="PF07883"/>
    </source>
</evidence>
<dbReference type="CDD" id="cd02223">
    <property type="entry name" value="cupin_Bh2720-like"/>
    <property type="match status" value="1"/>
</dbReference>
<gene>
    <name evidence="2" type="ORF">A2V81_00570</name>
</gene>
<dbReference type="InterPro" id="IPR052538">
    <property type="entry name" value="Flavonoid_dioxygenase-like"/>
</dbReference>
<dbReference type="STRING" id="1817814.A2V81_00570"/>
<feature type="domain" description="Cupin type-2" evidence="1">
    <location>
        <begin position="31"/>
        <end position="100"/>
    </location>
</feature>
<dbReference type="AlphaFoldDB" id="A0A1F4XKS5"/>
<sequence length="131" mass="14383">MSFHADILQATKENLNFRTVLFTGEKSQLVVMSIPPGGEIGEETHEHVEQTLFFLSGTGKAMLDDVENAIHSGDVAVVTPGTKHNFINTGREPLKIYTVYSPPNHIDGRIHATKADADADNEDEEFGHKVP</sequence>
<dbReference type="Proteomes" id="UP000177614">
    <property type="component" value="Unassembled WGS sequence"/>
</dbReference>